<dbReference type="Gene3D" id="4.10.900.10">
    <property type="entry name" value="TCF3-CBD (Catenin binding domain)"/>
    <property type="match status" value="1"/>
</dbReference>
<reference evidence="14" key="1">
    <citation type="submission" date="2025-08" db="UniProtKB">
        <authorList>
            <consortium name="RefSeq"/>
        </authorList>
    </citation>
    <scope>IDENTIFICATION</scope>
    <source>
        <tissue evidence="14">Muscle</tissue>
    </source>
</reference>
<dbReference type="GeneID" id="114496676"/>
<organism evidence="13 14">
    <name type="scientific">Phyllostomus discolor</name>
    <name type="common">pale spear-nosed bat</name>
    <dbReference type="NCBI Taxonomy" id="89673"/>
    <lineage>
        <taxon>Eukaryota</taxon>
        <taxon>Metazoa</taxon>
        <taxon>Chordata</taxon>
        <taxon>Craniata</taxon>
        <taxon>Vertebrata</taxon>
        <taxon>Euteleostomi</taxon>
        <taxon>Mammalia</taxon>
        <taxon>Eutheria</taxon>
        <taxon>Laurasiatheria</taxon>
        <taxon>Chiroptera</taxon>
        <taxon>Yangochiroptera</taxon>
        <taxon>Phyllostomidae</taxon>
        <taxon>Phyllostominae</taxon>
        <taxon>Phyllostomus</taxon>
    </lineage>
</organism>
<dbReference type="PANTHER" id="PTHR10373:SF32">
    <property type="entry name" value="TRANSCRIPTION FACTOR 7-LIKE 2"/>
    <property type="match status" value="1"/>
</dbReference>
<feature type="compositionally biased region" description="Basic and acidic residues" evidence="11">
    <location>
        <begin position="19"/>
        <end position="43"/>
    </location>
</feature>
<dbReference type="GO" id="GO:0008013">
    <property type="term" value="F:beta-catenin binding"/>
    <property type="evidence" value="ECO:0007669"/>
    <property type="project" value="UniProtKB-ARBA"/>
</dbReference>
<dbReference type="PANTHER" id="PTHR10373">
    <property type="entry name" value="TRANSCRIPTION FACTOR 7 FAMILY MEMBER"/>
    <property type="match status" value="1"/>
</dbReference>
<dbReference type="InterPro" id="IPR036910">
    <property type="entry name" value="HMG_box_dom_sf"/>
</dbReference>
<evidence type="ECO:0000256" key="10">
    <source>
        <dbReference type="PROSITE-ProRule" id="PRU00267"/>
    </source>
</evidence>
<sequence length="603" mass="66039">MPQLNGGGGDDLGANDELISFKDEGEQEEKSSENSSAERDLADVKSSLVNESETNQNSSSDSEAERRPPPRSESFRDKSRESLEEAAKRQDGGLFKGPPYPGYPFIMIPDLTSPYLPNGSLSPTARTYLQMKWPLLDVQAGTLQSRQALKDARSPSPAHIVSNKVPVVQHPHHVHPLTPLITYSNEHFTPGNPPPHLPADVDPKTGIPRPPHPPDISPYYPLSPGTVGQIPHPLGWLVPQQGQPVYPITTGGFRHPYPTALTVNASMSSFLSSRFPPHMVPPHHTLHTTGIPHPAIVTPTVKQESSQSDVGSLHSSKHQDSKKEEEKKKPHIKKPLNAFMLYMKEMRAKVVAECTLKESAAINQILGRRWHALSREEQAKYYELARKERQLHMQLYPGWSARDNYGKKKKRKRDKQPGETNEHSECFLNPCLSLPPITDLSAPKKCRARFGLDQQNNWCGPCRRKKKCVRYIQGEGSCLSPPSSDGSLLDSPPPSPNLLGSPAQDAKSQTEQTQPLSLSLKPDPLAHLSMMPPPPTLLLAEAAHGKAPALCPNGALDLPPAALQPPIMPSSSLAQPSTSSLHSHSSLAGTQPQPLSLVTKSLE</sequence>
<gene>
    <name evidence="14" type="primary">TCF7L2</name>
</gene>
<dbReference type="SMART" id="SM01366">
    <property type="entry name" value="c-clamp"/>
    <property type="match status" value="1"/>
</dbReference>
<feature type="compositionally biased region" description="Basic and acidic residues" evidence="11">
    <location>
        <begin position="63"/>
        <end position="91"/>
    </location>
</feature>
<comment type="similarity">
    <text evidence="2">Belongs to the TCF/LEF family.</text>
</comment>
<dbReference type="Pfam" id="PF08347">
    <property type="entry name" value="CTNNB1_binding"/>
    <property type="match status" value="1"/>
</dbReference>
<feature type="DNA-binding region" description="HMG box" evidence="10">
    <location>
        <begin position="332"/>
        <end position="400"/>
    </location>
</feature>
<dbReference type="InterPro" id="IPR024940">
    <property type="entry name" value="TCF/LEF"/>
</dbReference>
<evidence type="ECO:0000313" key="14">
    <source>
        <dbReference type="RefSeq" id="XP_035883201.1"/>
    </source>
</evidence>
<keyword evidence="3" id="KW-0678">Repressor</keyword>
<feature type="region of interest" description="Disordered" evidence="11">
    <location>
        <begin position="300"/>
        <end position="332"/>
    </location>
</feature>
<keyword evidence="5" id="KW-0805">Transcription regulation</keyword>
<feature type="region of interest" description="Disordered" evidence="11">
    <location>
        <begin position="555"/>
        <end position="603"/>
    </location>
</feature>
<dbReference type="GO" id="GO:0000978">
    <property type="term" value="F:RNA polymerase II cis-regulatory region sequence-specific DNA binding"/>
    <property type="evidence" value="ECO:0007669"/>
    <property type="project" value="TreeGrafter"/>
</dbReference>
<name>A0A7E6DVL1_9CHIR</name>
<keyword evidence="7" id="KW-0010">Activator</keyword>
<keyword evidence="13" id="KW-1185">Reference proteome</keyword>
<evidence type="ECO:0000256" key="1">
    <source>
        <dbReference type="ARBA" id="ARBA00004123"/>
    </source>
</evidence>
<evidence type="ECO:0000256" key="2">
    <source>
        <dbReference type="ARBA" id="ARBA00006569"/>
    </source>
</evidence>
<evidence type="ECO:0000256" key="8">
    <source>
        <dbReference type="ARBA" id="ARBA00023163"/>
    </source>
</evidence>
<evidence type="ECO:0000256" key="6">
    <source>
        <dbReference type="ARBA" id="ARBA00023125"/>
    </source>
</evidence>
<feature type="compositionally biased region" description="Basic and acidic residues" evidence="11">
    <location>
        <begin position="317"/>
        <end position="328"/>
    </location>
</feature>
<dbReference type="Pfam" id="PF00505">
    <property type="entry name" value="HMG_box"/>
    <property type="match status" value="1"/>
</dbReference>
<proteinExistence type="inferred from homology"/>
<dbReference type="GO" id="GO:0000785">
    <property type="term" value="C:chromatin"/>
    <property type="evidence" value="ECO:0007669"/>
    <property type="project" value="TreeGrafter"/>
</dbReference>
<dbReference type="InterPro" id="IPR027397">
    <property type="entry name" value="Catenin-bd_sf"/>
</dbReference>
<dbReference type="InterPro" id="IPR013558">
    <property type="entry name" value="CTNNB1-bd_N"/>
</dbReference>
<keyword evidence="9 10" id="KW-0539">Nucleus</keyword>
<feature type="compositionally biased region" description="Low complexity" evidence="11">
    <location>
        <begin position="569"/>
        <end position="587"/>
    </location>
</feature>
<feature type="region of interest" description="Disordered" evidence="11">
    <location>
        <begin position="1"/>
        <end position="96"/>
    </location>
</feature>
<evidence type="ECO:0000259" key="12">
    <source>
        <dbReference type="PROSITE" id="PS50118"/>
    </source>
</evidence>
<dbReference type="InterPro" id="IPR009071">
    <property type="entry name" value="HMG_box_dom"/>
</dbReference>
<evidence type="ECO:0000313" key="13">
    <source>
        <dbReference type="Proteomes" id="UP000504628"/>
    </source>
</evidence>
<dbReference type="Gene3D" id="1.10.30.10">
    <property type="entry name" value="High mobility group box domain"/>
    <property type="match status" value="1"/>
</dbReference>
<dbReference type="FunFam" id="1.10.30.10:FF:000001">
    <property type="entry name" value="transcription factor 7 isoform X2"/>
    <property type="match status" value="1"/>
</dbReference>
<keyword evidence="6 10" id="KW-0238">DNA-binding</keyword>
<dbReference type="SUPFAM" id="SSF47095">
    <property type="entry name" value="HMG-box"/>
    <property type="match status" value="1"/>
</dbReference>
<accession>A0A7E6DVL1</accession>
<feature type="domain" description="HMG box" evidence="12">
    <location>
        <begin position="332"/>
        <end position="400"/>
    </location>
</feature>
<feature type="compositionally biased region" description="Low complexity" evidence="11">
    <location>
        <begin position="479"/>
        <end position="490"/>
    </location>
</feature>
<dbReference type="AlphaFoldDB" id="A0A7E6DVL1"/>
<dbReference type="CDD" id="cd21996">
    <property type="entry name" value="HMG-box_TCF7-like"/>
    <property type="match status" value="1"/>
</dbReference>
<dbReference type="SMART" id="SM00398">
    <property type="entry name" value="HMG"/>
    <property type="match status" value="1"/>
</dbReference>
<evidence type="ECO:0000256" key="4">
    <source>
        <dbReference type="ARBA" id="ARBA00022687"/>
    </source>
</evidence>
<dbReference type="RefSeq" id="XP_035883201.1">
    <property type="nucleotide sequence ID" value="XM_036027308.1"/>
</dbReference>
<dbReference type="PROSITE" id="PS50118">
    <property type="entry name" value="HMG_BOX_2"/>
    <property type="match status" value="1"/>
</dbReference>
<dbReference type="Proteomes" id="UP000504628">
    <property type="component" value="Chromosome 5"/>
</dbReference>
<feature type="compositionally biased region" description="Gly residues" evidence="11">
    <location>
        <begin position="1"/>
        <end position="11"/>
    </location>
</feature>
<evidence type="ECO:0000256" key="11">
    <source>
        <dbReference type="SAM" id="MobiDB-lite"/>
    </source>
</evidence>
<dbReference type="GO" id="GO:0071664">
    <property type="term" value="C:catenin-TCF7L2 complex"/>
    <property type="evidence" value="ECO:0007669"/>
    <property type="project" value="TreeGrafter"/>
</dbReference>
<evidence type="ECO:0000256" key="5">
    <source>
        <dbReference type="ARBA" id="ARBA00023015"/>
    </source>
</evidence>
<evidence type="ECO:0000256" key="9">
    <source>
        <dbReference type="ARBA" id="ARBA00023242"/>
    </source>
</evidence>
<feature type="compositionally biased region" description="Polar residues" evidence="11">
    <location>
        <begin position="506"/>
        <end position="517"/>
    </location>
</feature>
<protein>
    <submittedName>
        <fullName evidence="14">Transcription factor 7-like 2 isoform X15</fullName>
    </submittedName>
</protein>
<keyword evidence="4" id="KW-0879">Wnt signaling pathway</keyword>
<dbReference type="FunFam" id="4.10.900.10:FF:000002">
    <property type="entry name" value="transcription factor 7-like 2 isoform X1"/>
    <property type="match status" value="1"/>
</dbReference>
<evidence type="ECO:0000256" key="3">
    <source>
        <dbReference type="ARBA" id="ARBA00022491"/>
    </source>
</evidence>
<keyword evidence="8" id="KW-0804">Transcription</keyword>
<dbReference type="GO" id="GO:1990907">
    <property type="term" value="C:beta-catenin-TCF complex"/>
    <property type="evidence" value="ECO:0007669"/>
    <property type="project" value="TreeGrafter"/>
</dbReference>
<dbReference type="GO" id="GO:0000981">
    <property type="term" value="F:DNA-binding transcription factor activity, RNA polymerase II-specific"/>
    <property type="evidence" value="ECO:0007669"/>
    <property type="project" value="TreeGrafter"/>
</dbReference>
<feature type="region of interest" description="Disordered" evidence="11">
    <location>
        <begin position="478"/>
        <end position="532"/>
    </location>
</feature>
<feature type="compositionally biased region" description="Polar residues" evidence="11">
    <location>
        <begin position="47"/>
        <end position="57"/>
    </location>
</feature>
<evidence type="ECO:0000256" key="7">
    <source>
        <dbReference type="ARBA" id="ARBA00023159"/>
    </source>
</evidence>
<dbReference type="CTD" id="6934"/>
<feature type="compositionally biased region" description="Polar residues" evidence="11">
    <location>
        <begin position="300"/>
        <end position="310"/>
    </location>
</feature>
<dbReference type="GO" id="GO:0060070">
    <property type="term" value="P:canonical Wnt signaling pathway"/>
    <property type="evidence" value="ECO:0007669"/>
    <property type="project" value="TreeGrafter"/>
</dbReference>
<comment type="subcellular location">
    <subcellularLocation>
        <location evidence="1">Nucleus</location>
    </subcellularLocation>
</comment>
<feature type="region of interest" description="Disordered" evidence="11">
    <location>
        <begin position="402"/>
        <end position="423"/>
    </location>
</feature>
<feature type="compositionally biased region" description="Polar residues" evidence="11">
    <location>
        <begin position="588"/>
        <end position="603"/>
    </location>
</feature>